<evidence type="ECO:0008006" key="3">
    <source>
        <dbReference type="Google" id="ProtNLM"/>
    </source>
</evidence>
<reference evidence="2" key="1">
    <citation type="submission" date="2016-10" db="EMBL/GenBank/DDBJ databases">
        <authorList>
            <person name="Varghese N."/>
            <person name="Submissions S."/>
        </authorList>
    </citation>
    <scope>NUCLEOTIDE SEQUENCE [LARGE SCALE GENOMIC DNA]</scope>
    <source>
        <strain evidence="2">DSM 44232</strain>
    </source>
</reference>
<dbReference type="Proteomes" id="UP000198583">
    <property type="component" value="Unassembled WGS sequence"/>
</dbReference>
<evidence type="ECO:0000313" key="1">
    <source>
        <dbReference type="EMBL" id="SFR09480.1"/>
    </source>
</evidence>
<dbReference type="EMBL" id="FOYL01000003">
    <property type="protein sequence ID" value="SFR09480.1"/>
    <property type="molecule type" value="Genomic_DNA"/>
</dbReference>
<gene>
    <name evidence="1" type="ORF">SAMN04488564_103144</name>
</gene>
<organism evidence="1 2">
    <name type="scientific">Lentzea waywayandensis</name>
    <dbReference type="NCBI Taxonomy" id="84724"/>
    <lineage>
        <taxon>Bacteria</taxon>
        <taxon>Bacillati</taxon>
        <taxon>Actinomycetota</taxon>
        <taxon>Actinomycetes</taxon>
        <taxon>Pseudonocardiales</taxon>
        <taxon>Pseudonocardiaceae</taxon>
        <taxon>Lentzea</taxon>
    </lineage>
</organism>
<sequence length="188" mass="19941">MLVLAGVVTGLVLYLSVNQDSGTSKRADKLPALCGNVSEATLAKARTTNPNGLMSRETKLSKGVRTTCSWNQTKGVDGKGHRTTDVSVTNEREEAESAFGRSISMNMANTQGTPLQKPIEGLGDEAVVILVETKSAFTEMSVIVRQGEMIVEVDLSGWDAGLFANTKPDPAELEAAARGVAEEMVAKI</sequence>
<evidence type="ECO:0000313" key="2">
    <source>
        <dbReference type="Proteomes" id="UP000198583"/>
    </source>
</evidence>
<dbReference type="AlphaFoldDB" id="A0A1I6DVE2"/>
<keyword evidence="2" id="KW-1185">Reference proteome</keyword>
<proteinExistence type="predicted"/>
<name>A0A1I6DVE2_9PSEU</name>
<protein>
    <recommendedName>
        <fullName evidence="3">DUF3558 domain-containing protein</fullName>
    </recommendedName>
</protein>
<accession>A0A1I6DVE2</accession>